<evidence type="ECO:0000313" key="4">
    <source>
        <dbReference type="Proteomes" id="UP000291562"/>
    </source>
</evidence>
<feature type="signal peptide" evidence="1">
    <location>
        <begin position="1"/>
        <end position="20"/>
    </location>
</feature>
<organism evidence="3 4">
    <name type="scientific">Pseudolysobacter antarcticus</name>
    <dbReference type="NCBI Taxonomy" id="2511995"/>
    <lineage>
        <taxon>Bacteria</taxon>
        <taxon>Pseudomonadati</taxon>
        <taxon>Pseudomonadota</taxon>
        <taxon>Gammaproteobacteria</taxon>
        <taxon>Lysobacterales</taxon>
        <taxon>Rhodanobacteraceae</taxon>
        <taxon>Pseudolysobacter</taxon>
    </lineage>
</organism>
<proteinExistence type="predicted"/>
<evidence type="ECO:0000313" key="3">
    <source>
        <dbReference type="EMBL" id="QBB71203.1"/>
    </source>
</evidence>
<feature type="chain" id="PRO_5019336132" description="DUF7933 domain-containing protein" evidence="1">
    <location>
        <begin position="21"/>
        <end position="689"/>
    </location>
</feature>
<dbReference type="InterPro" id="IPR057693">
    <property type="entry name" value="DUF7933"/>
</dbReference>
<name>A0A411HL31_9GAMM</name>
<accession>A0A411HL31</accession>
<dbReference type="Proteomes" id="UP000291562">
    <property type="component" value="Chromosome"/>
</dbReference>
<evidence type="ECO:0000256" key="1">
    <source>
        <dbReference type="SAM" id="SignalP"/>
    </source>
</evidence>
<dbReference type="OrthoDB" id="5791889at2"/>
<evidence type="ECO:0000259" key="2">
    <source>
        <dbReference type="Pfam" id="PF25564"/>
    </source>
</evidence>
<dbReference type="RefSeq" id="WP_129833978.1">
    <property type="nucleotide sequence ID" value="NZ_CP035704.1"/>
</dbReference>
<dbReference type="EMBL" id="CP035704">
    <property type="protein sequence ID" value="QBB71203.1"/>
    <property type="molecule type" value="Genomic_DNA"/>
</dbReference>
<gene>
    <name evidence="3" type="ORF">ELE36_13040</name>
</gene>
<protein>
    <recommendedName>
        <fullName evidence="2">DUF7933 domain-containing protein</fullName>
    </recommendedName>
</protein>
<sequence length="689" mass="71002">MRNTFLSAAIAMAVCGVVHADVVTFTPFDIAAISPAYIYRMSPNGAFLSGTDSSGATGFRYNVTTGQADLLSMYPNNVTNTGTLVGWLPVNGGTPNGGTDLGAYVPLGSDPIAITNPMLEDSDAYGMSDGGTVVGLSTTKGGTPGIGSAYTWTAAAGMKMLPVNRPVRAARANGISQDGHIIYGWNDDLTGFRTGTIWVDGAPLDIGYTPSMPNAGEADGISANDQFVVGSNAYNSSFVKGGWRWNRADNSVIYIPDMAFVFAVSNDGKTIIGNADYAGGPLRVAGGSDAEFGKAISSDAEFSTVGGGTNASYNERAALIWHEGIGTMRLVDWITANGGTVPAGFNADLAGSALNMTGDGTFMNGWATNSMPGSYTVNVTPDKLFADRFDGTSLGVFATLSPSTILAQSAQGAPARLTIDLDNPGKSDATLSSDFIDQLPFGLIIAATPNTSNSCSSDPLVAYAGYDTITLHAGAVIPAGAHCVISLAVTANLSGTYQNVIPAGSLLADAGQNRTDSNSSLTVVAGGNGVVHSATLNHVMVDSATGSTVNWVLGTFSDTGPTSGSWDLNLRDTSGLTFRTVKTYMDGLAVDTSNNVIVMHAGDVVGPSTYFTYAATATAFLTPSTWLAGTDGYVGFRFLCDKPRQANKVAGGFCYGYMHLTTTAGATGYPVTLVSYAFDGDGKAITVGQ</sequence>
<keyword evidence="1" id="KW-0732">Signal</keyword>
<keyword evidence="4" id="KW-1185">Reference proteome</keyword>
<reference evidence="3 4" key="1">
    <citation type="submission" date="2019-01" db="EMBL/GenBank/DDBJ databases">
        <title>Pseudolysobacter antarctica gen. nov., sp. nov., isolated from Fildes Peninsula, Antarctica.</title>
        <authorList>
            <person name="Wei Z."/>
            <person name="Peng F."/>
        </authorList>
    </citation>
    <scope>NUCLEOTIDE SEQUENCE [LARGE SCALE GENOMIC DNA]</scope>
    <source>
        <strain evidence="3 4">AQ6-296</strain>
    </source>
</reference>
<dbReference type="Pfam" id="PF25564">
    <property type="entry name" value="DUF7933"/>
    <property type="match status" value="1"/>
</dbReference>
<dbReference type="AlphaFoldDB" id="A0A411HL31"/>
<dbReference type="KEGG" id="xbc:ELE36_13040"/>
<feature type="domain" description="DUF7933" evidence="2">
    <location>
        <begin position="410"/>
        <end position="523"/>
    </location>
</feature>